<dbReference type="RefSeq" id="WP_379807437.1">
    <property type="nucleotide sequence ID" value="NZ_JBHUOL010000018.1"/>
</dbReference>
<dbReference type="Proteomes" id="UP001597549">
    <property type="component" value="Unassembled WGS sequence"/>
</dbReference>
<accession>A0ABW5Z9M6</accession>
<gene>
    <name evidence="2" type="ORF">ACFSX9_10555</name>
</gene>
<keyword evidence="1" id="KW-0472">Membrane</keyword>
<reference evidence="3" key="1">
    <citation type="journal article" date="2019" name="Int. J. Syst. Evol. Microbiol.">
        <title>The Global Catalogue of Microorganisms (GCM) 10K type strain sequencing project: providing services to taxonomists for standard genome sequencing and annotation.</title>
        <authorList>
            <consortium name="The Broad Institute Genomics Platform"/>
            <consortium name="The Broad Institute Genome Sequencing Center for Infectious Disease"/>
            <person name="Wu L."/>
            <person name="Ma J."/>
        </authorList>
    </citation>
    <scope>NUCLEOTIDE SEQUENCE [LARGE SCALE GENOMIC DNA]</scope>
    <source>
        <strain evidence="3">KCTC 52644</strain>
    </source>
</reference>
<feature type="transmembrane region" description="Helical" evidence="1">
    <location>
        <begin position="109"/>
        <end position="127"/>
    </location>
</feature>
<evidence type="ECO:0000313" key="3">
    <source>
        <dbReference type="Proteomes" id="UP001597549"/>
    </source>
</evidence>
<keyword evidence="3" id="KW-1185">Reference proteome</keyword>
<organism evidence="2 3">
    <name type="scientific">Flavobacterium ardleyense</name>
    <dbReference type="NCBI Taxonomy" id="2038737"/>
    <lineage>
        <taxon>Bacteria</taxon>
        <taxon>Pseudomonadati</taxon>
        <taxon>Bacteroidota</taxon>
        <taxon>Flavobacteriia</taxon>
        <taxon>Flavobacteriales</taxon>
        <taxon>Flavobacteriaceae</taxon>
        <taxon>Flavobacterium</taxon>
    </lineage>
</organism>
<evidence type="ECO:0000313" key="2">
    <source>
        <dbReference type="EMBL" id="MFD2909176.1"/>
    </source>
</evidence>
<evidence type="ECO:0000256" key="1">
    <source>
        <dbReference type="SAM" id="Phobius"/>
    </source>
</evidence>
<name>A0ABW5Z9M6_9FLAO</name>
<proteinExistence type="predicted"/>
<sequence>MKKIANYFISLLIVFIFGFLAWNSSEDSVSNPSAVAFSKEVSSKIEQNNFEFNAEGIQKESFSFKAGQSNSRSNEIVRKLTYPFFHTISFFQIELILKNSFEVFFSKKNFIDLFFTTSIIIFPFHYFW</sequence>
<protein>
    <submittedName>
        <fullName evidence="2">Uncharacterized protein</fullName>
    </submittedName>
</protein>
<comment type="caution">
    <text evidence="2">The sequence shown here is derived from an EMBL/GenBank/DDBJ whole genome shotgun (WGS) entry which is preliminary data.</text>
</comment>
<keyword evidence="1" id="KW-1133">Transmembrane helix</keyword>
<feature type="transmembrane region" description="Helical" evidence="1">
    <location>
        <begin position="7"/>
        <end position="25"/>
    </location>
</feature>
<keyword evidence="1" id="KW-0812">Transmembrane</keyword>
<dbReference type="EMBL" id="JBHUOL010000018">
    <property type="protein sequence ID" value="MFD2909176.1"/>
    <property type="molecule type" value="Genomic_DNA"/>
</dbReference>